<organism evidence="1 2">
    <name type="scientific">Setomelanomma holmii</name>
    <dbReference type="NCBI Taxonomy" id="210430"/>
    <lineage>
        <taxon>Eukaryota</taxon>
        <taxon>Fungi</taxon>
        <taxon>Dikarya</taxon>
        <taxon>Ascomycota</taxon>
        <taxon>Pezizomycotina</taxon>
        <taxon>Dothideomycetes</taxon>
        <taxon>Pleosporomycetidae</taxon>
        <taxon>Pleosporales</taxon>
        <taxon>Pleosporineae</taxon>
        <taxon>Phaeosphaeriaceae</taxon>
        <taxon>Setomelanomma</taxon>
    </lineage>
</organism>
<dbReference type="OrthoDB" id="3483554at2759"/>
<dbReference type="AlphaFoldDB" id="A0A9P4HIC0"/>
<evidence type="ECO:0000313" key="1">
    <source>
        <dbReference type="EMBL" id="KAF2034804.1"/>
    </source>
</evidence>
<dbReference type="Proteomes" id="UP000799777">
    <property type="component" value="Unassembled WGS sequence"/>
</dbReference>
<protein>
    <submittedName>
        <fullName evidence="1">Uncharacterized protein</fullName>
    </submittedName>
</protein>
<accession>A0A9P4HIC0</accession>
<name>A0A9P4HIC0_9PLEO</name>
<reference evidence="1" key="1">
    <citation type="journal article" date="2020" name="Stud. Mycol.">
        <title>101 Dothideomycetes genomes: a test case for predicting lifestyles and emergence of pathogens.</title>
        <authorList>
            <person name="Haridas S."/>
            <person name="Albert R."/>
            <person name="Binder M."/>
            <person name="Bloem J."/>
            <person name="Labutti K."/>
            <person name="Salamov A."/>
            <person name="Andreopoulos B."/>
            <person name="Baker S."/>
            <person name="Barry K."/>
            <person name="Bills G."/>
            <person name="Bluhm B."/>
            <person name="Cannon C."/>
            <person name="Castanera R."/>
            <person name="Culley D."/>
            <person name="Daum C."/>
            <person name="Ezra D."/>
            <person name="Gonzalez J."/>
            <person name="Henrissat B."/>
            <person name="Kuo A."/>
            <person name="Liang C."/>
            <person name="Lipzen A."/>
            <person name="Lutzoni F."/>
            <person name="Magnuson J."/>
            <person name="Mondo S."/>
            <person name="Nolan M."/>
            <person name="Ohm R."/>
            <person name="Pangilinan J."/>
            <person name="Park H.-J."/>
            <person name="Ramirez L."/>
            <person name="Alfaro M."/>
            <person name="Sun H."/>
            <person name="Tritt A."/>
            <person name="Yoshinaga Y."/>
            <person name="Zwiers L.-H."/>
            <person name="Turgeon B."/>
            <person name="Goodwin S."/>
            <person name="Spatafora J."/>
            <person name="Crous P."/>
            <person name="Grigoriev I."/>
        </authorList>
    </citation>
    <scope>NUCLEOTIDE SEQUENCE</scope>
    <source>
        <strain evidence="1">CBS 110217</strain>
    </source>
</reference>
<proteinExistence type="predicted"/>
<dbReference type="EMBL" id="ML978160">
    <property type="protein sequence ID" value="KAF2034804.1"/>
    <property type="molecule type" value="Genomic_DNA"/>
</dbReference>
<gene>
    <name evidence="1" type="ORF">EK21DRAFT_55989</name>
</gene>
<comment type="caution">
    <text evidence="1">The sequence shown here is derived from an EMBL/GenBank/DDBJ whole genome shotgun (WGS) entry which is preliminary data.</text>
</comment>
<sequence>THLDHRIWTSTPYISFKNSPKAIEDLAFQRSGRSKRGAQYLTVIDPATRLMNGLPILDVTAEMEHYSIQDPYQRLNLYYLHSYICLWEVGKDEVIGHWEWDELASNEDWYEEIIIPAFIKFRKAKTSGSARASTFDMSEIMESLPG</sequence>
<keyword evidence="2" id="KW-1185">Reference proteome</keyword>
<feature type="non-terminal residue" evidence="1">
    <location>
        <position position="1"/>
    </location>
</feature>
<evidence type="ECO:0000313" key="2">
    <source>
        <dbReference type="Proteomes" id="UP000799777"/>
    </source>
</evidence>